<gene>
    <name evidence="1" type="ORF">IFE19_13065</name>
</gene>
<evidence type="ECO:0000313" key="1">
    <source>
        <dbReference type="EMBL" id="QTC87050.1"/>
    </source>
</evidence>
<accession>A0ABX7SJR2</accession>
<name>A0ABX7SJR2_9CAUL</name>
<dbReference type="EMBL" id="CP062006">
    <property type="protein sequence ID" value="QTC87050.1"/>
    <property type="molecule type" value="Genomic_DNA"/>
</dbReference>
<dbReference type="RefSeq" id="WP_207822976.1">
    <property type="nucleotide sequence ID" value="NZ_CP062006.1"/>
</dbReference>
<proteinExistence type="predicted"/>
<dbReference type="Proteomes" id="UP000663942">
    <property type="component" value="Chromosome"/>
</dbReference>
<keyword evidence="2" id="KW-1185">Reference proteome</keyword>
<protein>
    <submittedName>
        <fullName evidence="1">Uncharacterized protein</fullName>
    </submittedName>
</protein>
<organism evidence="1 2">
    <name type="scientific">Brevundimonas pondensis</name>
    <dbReference type="NCBI Taxonomy" id="2774189"/>
    <lineage>
        <taxon>Bacteria</taxon>
        <taxon>Pseudomonadati</taxon>
        <taxon>Pseudomonadota</taxon>
        <taxon>Alphaproteobacteria</taxon>
        <taxon>Caulobacterales</taxon>
        <taxon>Caulobacteraceae</taxon>
        <taxon>Brevundimonas</taxon>
    </lineage>
</organism>
<reference evidence="1 2" key="1">
    <citation type="submission" date="2020-09" db="EMBL/GenBank/DDBJ databases">
        <title>Brevundimonas sp. LVF1 isolated from an oligotrophic pond in Goettingen, Germany.</title>
        <authorList>
            <person name="Friedrich I."/>
            <person name="Klassen A."/>
            <person name="Neubauer H."/>
            <person name="Schneider D."/>
            <person name="Hertel R."/>
            <person name="Daniel R."/>
        </authorList>
    </citation>
    <scope>NUCLEOTIDE SEQUENCE [LARGE SCALE GENOMIC DNA]</scope>
    <source>
        <strain evidence="1 2">LVF1</strain>
    </source>
</reference>
<sequence>MTAVIIRRVENRLQAMVRARDGMRPREALAAAEANLASLETICREELALRLDKVKAFIDRDPSRRPASYELDQLIHDADAALTACGALGVPALGRALVMLCAQADALRQSQYWPPGALNPAVELIVLLHSGRLPESSAGLLLDELERCLATYLNHSGHG</sequence>
<evidence type="ECO:0000313" key="2">
    <source>
        <dbReference type="Proteomes" id="UP000663942"/>
    </source>
</evidence>